<evidence type="ECO:0000313" key="8">
    <source>
        <dbReference type="EMBL" id="SNT49597.1"/>
    </source>
</evidence>
<feature type="domain" description="Intradiol ring-cleavage dioxygenases" evidence="7">
    <location>
        <begin position="132"/>
        <end position="160"/>
    </location>
</feature>
<dbReference type="AlphaFoldDB" id="A0A239N3J1"/>
<dbReference type="InterPro" id="IPR039390">
    <property type="entry name" value="1_2-HQD/HQD"/>
</dbReference>
<dbReference type="RefSeq" id="WP_089250811.1">
    <property type="nucleotide sequence ID" value="NZ_FZPH01000007.1"/>
</dbReference>
<dbReference type="Pfam" id="PF04444">
    <property type="entry name" value="Dioxygenase_N"/>
    <property type="match status" value="1"/>
</dbReference>
<dbReference type="CDD" id="cd03461">
    <property type="entry name" value="1_2-HQD"/>
    <property type="match status" value="1"/>
</dbReference>
<keyword evidence="9" id="KW-1185">Reference proteome</keyword>
<evidence type="ECO:0000313" key="9">
    <source>
        <dbReference type="Proteomes" id="UP000198362"/>
    </source>
</evidence>
<comment type="cofactor">
    <cofactor evidence="1">
        <name>Fe(3+)</name>
        <dbReference type="ChEBI" id="CHEBI:29034"/>
    </cofactor>
</comment>
<evidence type="ECO:0000256" key="4">
    <source>
        <dbReference type="ARBA" id="ARBA00022964"/>
    </source>
</evidence>
<dbReference type="Proteomes" id="UP000198362">
    <property type="component" value="Unassembled WGS sequence"/>
</dbReference>
<dbReference type="EMBL" id="FZPH01000007">
    <property type="protein sequence ID" value="SNT49597.1"/>
    <property type="molecule type" value="Genomic_DNA"/>
</dbReference>
<dbReference type="PROSITE" id="PS00083">
    <property type="entry name" value="INTRADIOL_DIOXYGENAS"/>
    <property type="match status" value="1"/>
</dbReference>
<dbReference type="GO" id="GO:0018576">
    <property type="term" value="F:catechol 1,2-dioxygenase activity"/>
    <property type="evidence" value="ECO:0007669"/>
    <property type="project" value="InterPro"/>
</dbReference>
<dbReference type="InterPro" id="IPR000627">
    <property type="entry name" value="Intradiol_dOase_C"/>
</dbReference>
<dbReference type="SUPFAM" id="SSF49482">
    <property type="entry name" value="Aromatic compound dioxygenase"/>
    <property type="match status" value="1"/>
</dbReference>
<keyword evidence="3" id="KW-0479">Metal-binding</keyword>
<comment type="similarity">
    <text evidence="2">Belongs to the intradiol ring-cleavage dioxygenase family.</text>
</comment>
<keyword evidence="5" id="KW-0560">Oxidoreductase</keyword>
<dbReference type="PANTHER" id="PTHR33711">
    <property type="entry name" value="DIOXYGENASE, PUTATIVE (AFU_ORTHOLOGUE AFUA_2G02910)-RELATED"/>
    <property type="match status" value="1"/>
</dbReference>
<evidence type="ECO:0000256" key="3">
    <source>
        <dbReference type="ARBA" id="ARBA00022723"/>
    </source>
</evidence>
<evidence type="ECO:0000256" key="2">
    <source>
        <dbReference type="ARBA" id="ARBA00007825"/>
    </source>
</evidence>
<dbReference type="GO" id="GO:0008199">
    <property type="term" value="F:ferric iron binding"/>
    <property type="evidence" value="ECO:0007669"/>
    <property type="project" value="InterPro"/>
</dbReference>
<sequence length="300" mass="33022">MSTEQESREAQLVDRVVASFDDTPDPRLRHLMQALTRHLHAFVREVRLTEQEWQQAIQFLTATGHMTDDRRQEFILLSDVLGASMQTVTVNNQAYGDATEATVFGPFFVEGSPHIPHGGDIAGSASGQPCLVEGTVRDAAGKPVPNARIEVWEADDEGFYDVQYGDDRVAARGHLHTDTDGTYRFWAIQPTPYPIPHDGPVGRLLSATGRSPMRASHLHFLVEAPECRTLVTHIFVRGDALLTSDSVFGVRDSLVKDFEPQPATTPTPDGRDLNGQPWSRVRFDIVLAPDPGSRSSTLGG</sequence>
<evidence type="ECO:0000259" key="7">
    <source>
        <dbReference type="PROSITE" id="PS00083"/>
    </source>
</evidence>
<dbReference type="Gene3D" id="2.60.130.10">
    <property type="entry name" value="Aromatic compound dioxygenase"/>
    <property type="match status" value="1"/>
</dbReference>
<keyword evidence="4 8" id="KW-0223">Dioxygenase</keyword>
<organism evidence="8 9">
    <name type="scientific">Asanoa hainanensis</name>
    <dbReference type="NCBI Taxonomy" id="560556"/>
    <lineage>
        <taxon>Bacteria</taxon>
        <taxon>Bacillati</taxon>
        <taxon>Actinomycetota</taxon>
        <taxon>Actinomycetes</taxon>
        <taxon>Micromonosporales</taxon>
        <taxon>Micromonosporaceae</taxon>
        <taxon>Asanoa</taxon>
    </lineage>
</organism>
<protein>
    <submittedName>
        <fullName evidence="8">Hydroxyquinol 1,2-dioxygenase</fullName>
    </submittedName>
</protein>
<evidence type="ECO:0000256" key="1">
    <source>
        <dbReference type="ARBA" id="ARBA00001965"/>
    </source>
</evidence>
<keyword evidence="6" id="KW-0408">Iron</keyword>
<evidence type="ECO:0000256" key="5">
    <source>
        <dbReference type="ARBA" id="ARBA00023002"/>
    </source>
</evidence>
<reference evidence="8 9" key="1">
    <citation type="submission" date="2017-06" db="EMBL/GenBank/DDBJ databases">
        <authorList>
            <person name="Kim H.J."/>
            <person name="Triplett B.A."/>
        </authorList>
    </citation>
    <scope>NUCLEOTIDE SEQUENCE [LARGE SCALE GENOMIC DNA]</scope>
    <source>
        <strain evidence="8 9">CGMCC 4.5593</strain>
    </source>
</reference>
<proteinExistence type="inferred from homology"/>
<dbReference type="InterPro" id="IPR007535">
    <property type="entry name" value="Catechol_dOase_N"/>
</dbReference>
<dbReference type="OrthoDB" id="9800887at2"/>
<gene>
    <name evidence="8" type="ORF">SAMN05421812_107226</name>
</gene>
<dbReference type="GO" id="GO:0009712">
    <property type="term" value="P:catechol-containing compound metabolic process"/>
    <property type="evidence" value="ECO:0007669"/>
    <property type="project" value="InterPro"/>
</dbReference>
<name>A0A239N3J1_9ACTN</name>
<accession>A0A239N3J1</accession>
<dbReference type="InterPro" id="IPR050770">
    <property type="entry name" value="Intradiol_RC_Dioxygenase"/>
</dbReference>
<dbReference type="InterPro" id="IPR015889">
    <property type="entry name" value="Intradiol_dOase_core"/>
</dbReference>
<dbReference type="PANTHER" id="PTHR33711:SF7">
    <property type="entry name" value="INTRADIOL RING-CLEAVAGE DIOXYGENASES DOMAIN-CONTAINING PROTEIN-RELATED"/>
    <property type="match status" value="1"/>
</dbReference>
<evidence type="ECO:0000256" key="6">
    <source>
        <dbReference type="ARBA" id="ARBA00023004"/>
    </source>
</evidence>
<dbReference type="Pfam" id="PF00775">
    <property type="entry name" value="Dioxygenase_C"/>
    <property type="match status" value="1"/>
</dbReference>